<dbReference type="OMA" id="YLGTEWV"/>
<dbReference type="RefSeq" id="XP_006677799.1">
    <property type="nucleotide sequence ID" value="XM_006677736.1"/>
</dbReference>
<sequence>MSSQPLSNNAIDVTNLSFDFGGPLILKDIDLHLSKGTRTLLVGANGAGKSTLLRLLAGKNLTRGDVRVLGRRAFDEGSVGVTYLGTEWAHNPVVRRDVPVSRLLKSLGAERHQARCAELLDILDVDPNWHMHQVSDGQRRRVQIVLGLLEPWEVLLLDEVTVDLDVLVRTDLLNFLKRETVQRNASILYATHIFDGLGGWPTHIAHVVAGEIDLVRDLSQGFPELDEAIHDRQVSAAATGNAESVAESLVYNSPLLLVVERWLREDNKKLMKAGVTNAEGKLMTKWDILSENMKEYGDKYYNYWRKDE</sequence>
<keyword evidence="1" id="KW-0547">Nucleotide-binding</keyword>
<dbReference type="Pfam" id="PF00005">
    <property type="entry name" value="ABC_tran"/>
    <property type="match status" value="1"/>
</dbReference>
<organism evidence="4 5">
    <name type="scientific">Batrachochytrium dendrobatidis (strain JAM81 / FGSC 10211)</name>
    <name type="common">Frog chytrid fungus</name>
    <dbReference type="NCBI Taxonomy" id="684364"/>
    <lineage>
        <taxon>Eukaryota</taxon>
        <taxon>Fungi</taxon>
        <taxon>Fungi incertae sedis</taxon>
        <taxon>Chytridiomycota</taxon>
        <taxon>Chytridiomycota incertae sedis</taxon>
        <taxon>Chytridiomycetes</taxon>
        <taxon>Rhizophydiales</taxon>
        <taxon>Rhizophydiales incertae sedis</taxon>
        <taxon>Batrachochytrium</taxon>
    </lineage>
</organism>
<dbReference type="GO" id="GO:0006357">
    <property type="term" value="P:regulation of transcription by RNA polymerase II"/>
    <property type="evidence" value="ECO:0000318"/>
    <property type="project" value="GO_Central"/>
</dbReference>
<dbReference type="FunCoup" id="F4NZH1">
    <property type="interactions" value="78"/>
</dbReference>
<evidence type="ECO:0000313" key="5">
    <source>
        <dbReference type="Proteomes" id="UP000007241"/>
    </source>
</evidence>
<dbReference type="Gene3D" id="3.40.50.300">
    <property type="entry name" value="P-loop containing nucleotide triphosphate hydrolases"/>
    <property type="match status" value="1"/>
</dbReference>
<evidence type="ECO:0000259" key="3">
    <source>
        <dbReference type="PROSITE" id="PS50893"/>
    </source>
</evidence>
<protein>
    <recommendedName>
        <fullName evidence="3">ABC transporter domain-containing protein</fullName>
    </recommendedName>
</protein>
<dbReference type="GO" id="GO:0005524">
    <property type="term" value="F:ATP binding"/>
    <property type="evidence" value="ECO:0007669"/>
    <property type="project" value="UniProtKB-KW"/>
</dbReference>
<evidence type="ECO:0000256" key="1">
    <source>
        <dbReference type="ARBA" id="ARBA00022741"/>
    </source>
</evidence>
<evidence type="ECO:0000313" key="4">
    <source>
        <dbReference type="EMBL" id="EGF81437.1"/>
    </source>
</evidence>
<dbReference type="AlphaFoldDB" id="F4NZH1"/>
<dbReference type="PANTHER" id="PTHR43158">
    <property type="entry name" value="SKFA PEPTIDE EXPORT ATP-BINDING PROTEIN SKFE"/>
    <property type="match status" value="1"/>
</dbReference>
<dbReference type="OrthoDB" id="6512918at2759"/>
<dbReference type="SMART" id="SM00382">
    <property type="entry name" value="AAA"/>
    <property type="match status" value="1"/>
</dbReference>
<gene>
    <name evidence="4" type="ORF">BATDEDRAFT_19168</name>
</gene>
<dbReference type="InParanoid" id="F4NZH1"/>
<evidence type="ECO:0000256" key="2">
    <source>
        <dbReference type="ARBA" id="ARBA00022840"/>
    </source>
</evidence>
<dbReference type="SUPFAM" id="SSF52540">
    <property type="entry name" value="P-loop containing nucleoside triphosphate hydrolases"/>
    <property type="match status" value="1"/>
</dbReference>
<dbReference type="InterPro" id="IPR003593">
    <property type="entry name" value="AAA+_ATPase"/>
</dbReference>
<proteinExistence type="predicted"/>
<reference evidence="4 5" key="1">
    <citation type="submission" date="2009-12" db="EMBL/GenBank/DDBJ databases">
        <title>The draft genome of Batrachochytrium dendrobatidis.</title>
        <authorList>
            <consortium name="US DOE Joint Genome Institute (JGI-PGF)"/>
            <person name="Kuo A."/>
            <person name="Salamov A."/>
            <person name="Schmutz J."/>
            <person name="Lucas S."/>
            <person name="Pitluck S."/>
            <person name="Rosenblum E."/>
            <person name="Stajich J."/>
            <person name="Eisen M."/>
            <person name="Grigoriev I.V."/>
        </authorList>
    </citation>
    <scope>NUCLEOTIDE SEQUENCE [LARGE SCALE GENOMIC DNA]</scope>
    <source>
        <strain evidence="5">JAM81 / FGSC 10211</strain>
    </source>
</reference>
<name>F4NZH1_BATDJ</name>
<dbReference type="Proteomes" id="UP000007241">
    <property type="component" value="Unassembled WGS sequence"/>
</dbReference>
<dbReference type="STRING" id="684364.F4NZH1"/>
<accession>F4NZH1</accession>
<dbReference type="InterPro" id="IPR027417">
    <property type="entry name" value="P-loop_NTPase"/>
</dbReference>
<keyword evidence="2" id="KW-0067">ATP-binding</keyword>
<keyword evidence="5" id="KW-1185">Reference proteome</keyword>
<dbReference type="GO" id="GO:0030014">
    <property type="term" value="C:CCR4-NOT complex"/>
    <property type="evidence" value="ECO:0000318"/>
    <property type="project" value="GO_Central"/>
</dbReference>
<feature type="domain" description="ABC transporter" evidence="3">
    <location>
        <begin position="11"/>
        <end position="234"/>
    </location>
</feature>
<dbReference type="HOGENOM" id="CLU_057592_3_0_1"/>
<dbReference type="PANTHER" id="PTHR43158:SF2">
    <property type="entry name" value="SKFA PEPTIDE EXPORT ATP-BINDING PROTEIN SKFE"/>
    <property type="match status" value="1"/>
</dbReference>
<dbReference type="CDD" id="cd00267">
    <property type="entry name" value="ABC_ATPase"/>
    <property type="match status" value="1"/>
</dbReference>
<dbReference type="PROSITE" id="PS50893">
    <property type="entry name" value="ABC_TRANSPORTER_2"/>
    <property type="match status" value="1"/>
</dbReference>
<dbReference type="EMBL" id="GL882882">
    <property type="protein sequence ID" value="EGF81437.1"/>
    <property type="molecule type" value="Genomic_DNA"/>
</dbReference>
<dbReference type="InterPro" id="IPR003439">
    <property type="entry name" value="ABC_transporter-like_ATP-bd"/>
</dbReference>
<dbReference type="GO" id="GO:0016887">
    <property type="term" value="F:ATP hydrolysis activity"/>
    <property type="evidence" value="ECO:0007669"/>
    <property type="project" value="InterPro"/>
</dbReference>
<dbReference type="GeneID" id="18237363"/>